<proteinExistence type="inferred from homology"/>
<dbReference type="GO" id="GO:0005886">
    <property type="term" value="C:plasma membrane"/>
    <property type="evidence" value="ECO:0007669"/>
    <property type="project" value="TreeGrafter"/>
</dbReference>
<evidence type="ECO:0000256" key="1">
    <source>
        <dbReference type="ARBA" id="ARBA00005298"/>
    </source>
</evidence>
<dbReference type="Proteomes" id="UP000277212">
    <property type="component" value="Unassembled WGS sequence"/>
</dbReference>
<dbReference type="SMART" id="SM01017">
    <property type="entry name" value="Arrestin_C"/>
    <property type="match status" value="1"/>
</dbReference>
<dbReference type="OrthoDB" id="2333384at2759"/>
<comment type="similarity">
    <text evidence="1">Belongs to the arrestin family.</text>
</comment>
<organism evidence="4 5">
    <name type="scientific">Fusarium kuroshium</name>
    <dbReference type="NCBI Taxonomy" id="2010991"/>
    <lineage>
        <taxon>Eukaryota</taxon>
        <taxon>Fungi</taxon>
        <taxon>Dikarya</taxon>
        <taxon>Ascomycota</taxon>
        <taxon>Pezizomycotina</taxon>
        <taxon>Sordariomycetes</taxon>
        <taxon>Hypocreomycetidae</taxon>
        <taxon>Hypocreales</taxon>
        <taxon>Nectriaceae</taxon>
        <taxon>Fusarium</taxon>
        <taxon>Fusarium solani species complex</taxon>
    </lineage>
</organism>
<comment type="caution">
    <text evidence="4">The sequence shown here is derived from an EMBL/GenBank/DDBJ whole genome shotgun (WGS) entry which is preliminary data.</text>
</comment>
<protein>
    <recommendedName>
        <fullName evidence="3">Arrestin C-terminal-like domain-containing protein</fullName>
    </recommendedName>
</protein>
<feature type="region of interest" description="Disordered" evidence="2">
    <location>
        <begin position="373"/>
        <end position="420"/>
    </location>
</feature>
<keyword evidence="5" id="KW-1185">Reference proteome</keyword>
<dbReference type="InterPro" id="IPR011022">
    <property type="entry name" value="Arrestin_C-like"/>
</dbReference>
<feature type="compositionally biased region" description="Polar residues" evidence="2">
    <location>
        <begin position="378"/>
        <end position="397"/>
    </location>
</feature>
<reference evidence="4 5" key="1">
    <citation type="submission" date="2017-06" db="EMBL/GenBank/DDBJ databases">
        <title>Comparative genomic analysis of Ambrosia Fusariam Clade fungi.</title>
        <authorList>
            <person name="Stajich J.E."/>
            <person name="Carrillo J."/>
            <person name="Kijimoto T."/>
            <person name="Eskalen A."/>
            <person name="O'Donnell K."/>
            <person name="Kasson M."/>
        </authorList>
    </citation>
    <scope>NUCLEOTIDE SEQUENCE [LARGE SCALE GENOMIC DNA]</scope>
    <source>
        <strain evidence="4">UCR3666</strain>
    </source>
</reference>
<evidence type="ECO:0000313" key="5">
    <source>
        <dbReference type="Proteomes" id="UP000277212"/>
    </source>
</evidence>
<dbReference type="InterPro" id="IPR050357">
    <property type="entry name" value="Arrestin_domain-protein"/>
</dbReference>
<gene>
    <name evidence="4" type="ORF">CDV36_002545</name>
</gene>
<evidence type="ECO:0000256" key="2">
    <source>
        <dbReference type="SAM" id="MobiDB-lite"/>
    </source>
</evidence>
<dbReference type="PANTHER" id="PTHR11188">
    <property type="entry name" value="ARRESTIN DOMAIN CONTAINING PROTEIN"/>
    <property type="match status" value="1"/>
</dbReference>
<dbReference type="SUPFAM" id="SSF81296">
    <property type="entry name" value="E set domains"/>
    <property type="match status" value="1"/>
</dbReference>
<dbReference type="Gene3D" id="2.60.40.640">
    <property type="match status" value="1"/>
</dbReference>
<evidence type="ECO:0000259" key="3">
    <source>
        <dbReference type="SMART" id="SM01017"/>
    </source>
</evidence>
<dbReference type="InterPro" id="IPR014752">
    <property type="entry name" value="Arrestin-like_C"/>
</dbReference>
<dbReference type="Pfam" id="PF02752">
    <property type="entry name" value="Arrestin_C"/>
    <property type="match status" value="1"/>
</dbReference>
<accession>A0A3M2SJT4</accession>
<feature type="domain" description="Arrestin C-terminal-like" evidence="3">
    <location>
        <begin position="225"/>
        <end position="365"/>
    </location>
</feature>
<dbReference type="AlphaFoldDB" id="A0A3M2SJT4"/>
<dbReference type="STRING" id="2010991.A0A3M2SJT4"/>
<dbReference type="InterPro" id="IPR014756">
    <property type="entry name" value="Ig_E-set"/>
</dbReference>
<name>A0A3M2SJT4_9HYPO</name>
<dbReference type="EMBL" id="NKUJ01000027">
    <property type="protein sequence ID" value="RMJ17801.1"/>
    <property type="molecule type" value="Genomic_DNA"/>
</dbReference>
<evidence type="ECO:0000313" key="4">
    <source>
        <dbReference type="EMBL" id="RMJ17801.1"/>
    </source>
</evidence>
<dbReference type="GO" id="GO:0030674">
    <property type="term" value="F:protein-macromolecule adaptor activity"/>
    <property type="evidence" value="ECO:0007669"/>
    <property type="project" value="TreeGrafter"/>
</dbReference>
<sequence>MPPLPTYGHPIYKNQNLSYIGQIRATKTPPSTPVPTEYKMQSVHSLLARLIGTPRVRVTIRPDRDFVFLSGVEDEAAGDYIRGTLALCLLDDQPVQDVQLEMIGEIAIASHKSNTDEQVGSWLRSVIFSYKWEPFTFTTAHGPASSSRHHHMREYTWPFEFYIPGDLPESLRGCSQCHISYRLVASFLRGAAPPDVGDFVPISVIRKPRALAFDMMDPWTVQGTWARSVEYQFCIAHQAIALGTFVPVELTINNLGRDMRVSKLKCALQEIHEVKEGAFPTIAAFKGQREAMKWELPTTTEENQPYHTQLRLSLPRLLRKCSPDFDIQGIVIKHKLQVIVTIRHSHGFTSEHCASLPIILFISSERPVDGWGRFIEPSHSNGNDGQSMLSPSLSAPPQYTAAEVESSFEFDRSHPPPYSP</sequence>
<dbReference type="GO" id="GO:0031625">
    <property type="term" value="F:ubiquitin protein ligase binding"/>
    <property type="evidence" value="ECO:0007669"/>
    <property type="project" value="TreeGrafter"/>
</dbReference>
<dbReference type="GO" id="GO:0005829">
    <property type="term" value="C:cytosol"/>
    <property type="evidence" value="ECO:0007669"/>
    <property type="project" value="TreeGrafter"/>
</dbReference>
<dbReference type="GO" id="GO:0070086">
    <property type="term" value="P:ubiquitin-dependent endocytosis"/>
    <property type="evidence" value="ECO:0007669"/>
    <property type="project" value="TreeGrafter"/>
</dbReference>
<dbReference type="PANTHER" id="PTHR11188:SF17">
    <property type="entry name" value="FI21816P1"/>
    <property type="match status" value="1"/>
</dbReference>